<evidence type="ECO:0000259" key="1">
    <source>
        <dbReference type="PROSITE" id="PS50878"/>
    </source>
</evidence>
<comment type="caution">
    <text evidence="2">The sequence shown here is derived from an EMBL/GenBank/DDBJ whole genome shotgun (WGS) entry which is preliminary data.</text>
</comment>
<dbReference type="EMBL" id="NSIT01000310">
    <property type="protein sequence ID" value="PJE77966.1"/>
    <property type="molecule type" value="Genomic_DNA"/>
</dbReference>
<dbReference type="CDD" id="cd01650">
    <property type="entry name" value="RT_nLTR_like"/>
    <property type="match status" value="1"/>
</dbReference>
<dbReference type="PROSITE" id="PS50878">
    <property type="entry name" value="RT_POL"/>
    <property type="match status" value="1"/>
</dbReference>
<name>A0A2H9T407_9ZZZZ</name>
<dbReference type="PANTHER" id="PTHR31635">
    <property type="entry name" value="REVERSE TRANSCRIPTASE DOMAIN-CONTAINING PROTEIN-RELATED"/>
    <property type="match status" value="1"/>
</dbReference>
<feature type="domain" description="Reverse transcriptase" evidence="1">
    <location>
        <begin position="1"/>
        <end position="213"/>
    </location>
</feature>
<dbReference type="SUPFAM" id="SSF56672">
    <property type="entry name" value="DNA/RNA polymerases"/>
    <property type="match status" value="1"/>
</dbReference>
<dbReference type="AlphaFoldDB" id="A0A2H9T407"/>
<dbReference type="InterPro" id="IPR043502">
    <property type="entry name" value="DNA/RNA_pol_sf"/>
</dbReference>
<gene>
    <name evidence="2" type="ORF">CI610_03105</name>
</gene>
<dbReference type="InterPro" id="IPR000477">
    <property type="entry name" value="RT_dom"/>
</dbReference>
<sequence length="296" mass="34367">MKIKEFFLKGRFIGENVRQIYDLMQYAEEKEIPGLLLLIDFEKAFDSISWNFITKVLTYFNFGNYFKNVIHTLFQKASLCVTQHGFFSQFFNIGRGCRQGDPLSPYLFIMCVEILGILIRNDKDIKGIKVGNKEFKLSQYADDTGLTLDGSDKALKKTLDLLTQYAKYSGLKPNIEKTKCIWFGTKKLSTDRICANNNLFWSNEPFTFPGVKFSPNLSELADLNYCDKLKEIKSLIHIWSKRCLSPIGRITVVKSIILSKLTHLFISIRRPDKDFVKILERLIYNFIWGRKNDKIS</sequence>
<reference evidence="2" key="1">
    <citation type="journal article" date="2017" name="Appl. Environ. Microbiol.">
        <title>Molecular characterization of an Endozoicomonas-like organism causing infection in king scallop Pecten maximus L.</title>
        <authorList>
            <person name="Cano I."/>
            <person name="van Aerle R."/>
            <person name="Ross S."/>
            <person name="Verner-Jeffreys D.W."/>
            <person name="Paley R.K."/>
            <person name="Rimmer G."/>
            <person name="Ryder D."/>
            <person name="Hooper P."/>
            <person name="Stone D."/>
            <person name="Feist S.W."/>
        </authorList>
    </citation>
    <scope>NUCLEOTIDE SEQUENCE</scope>
</reference>
<evidence type="ECO:0000313" key="2">
    <source>
        <dbReference type="EMBL" id="PJE77966.1"/>
    </source>
</evidence>
<dbReference type="PANTHER" id="PTHR31635:SF196">
    <property type="entry name" value="REVERSE TRANSCRIPTASE DOMAIN-CONTAINING PROTEIN-RELATED"/>
    <property type="match status" value="1"/>
</dbReference>
<protein>
    <recommendedName>
        <fullName evidence="1">Reverse transcriptase domain-containing protein</fullName>
    </recommendedName>
</protein>
<organism evidence="2">
    <name type="scientific">invertebrate metagenome</name>
    <dbReference type="NCBI Taxonomy" id="1711999"/>
    <lineage>
        <taxon>unclassified sequences</taxon>
        <taxon>metagenomes</taxon>
        <taxon>organismal metagenomes</taxon>
    </lineage>
</organism>
<accession>A0A2H9T407</accession>
<dbReference type="Pfam" id="PF00078">
    <property type="entry name" value="RVT_1"/>
    <property type="match status" value="1"/>
</dbReference>
<proteinExistence type="predicted"/>